<accession>A0A6I4NXA6</accession>
<dbReference type="AlphaFoldDB" id="A0A6I4NXA6"/>
<dbReference type="RefSeq" id="WP_160422420.1">
    <property type="nucleotide sequence ID" value="NZ_WSTA01000002.1"/>
</dbReference>
<keyword evidence="3" id="KW-1185">Reference proteome</keyword>
<proteinExistence type="predicted"/>
<keyword evidence="2" id="KW-0378">Hydrolase</keyword>
<organism evidence="2 3">
    <name type="scientific">Agromyces seonyuensis</name>
    <dbReference type="NCBI Taxonomy" id="2662446"/>
    <lineage>
        <taxon>Bacteria</taxon>
        <taxon>Bacillati</taxon>
        <taxon>Actinomycetota</taxon>
        <taxon>Actinomycetes</taxon>
        <taxon>Micrococcales</taxon>
        <taxon>Microbacteriaceae</taxon>
        <taxon>Agromyces</taxon>
    </lineage>
</organism>
<dbReference type="PANTHER" id="PTHR34987">
    <property type="entry name" value="C, PUTATIVE (AFU_ORTHOLOGUE AFUA_3G02880)-RELATED"/>
    <property type="match status" value="1"/>
</dbReference>
<dbReference type="GO" id="GO:0005975">
    <property type="term" value="P:carbohydrate metabolic process"/>
    <property type="evidence" value="ECO:0007669"/>
    <property type="project" value="InterPro"/>
</dbReference>
<evidence type="ECO:0000313" key="2">
    <source>
        <dbReference type="EMBL" id="MWB97145.1"/>
    </source>
</evidence>
<dbReference type="GO" id="GO:0016787">
    <property type="term" value="F:hydrolase activity"/>
    <property type="evidence" value="ECO:0007669"/>
    <property type="project" value="UniProtKB-KW"/>
</dbReference>
<feature type="domain" description="Alpha-L-rhamnosidase six-hairpin glycosidase" evidence="1">
    <location>
        <begin position="289"/>
        <end position="621"/>
    </location>
</feature>
<dbReference type="InterPro" id="IPR008928">
    <property type="entry name" value="6-hairpin_glycosidase_sf"/>
</dbReference>
<dbReference type="PANTHER" id="PTHR34987:SF6">
    <property type="entry name" value="ALPHA-L-RHAMNOSIDASE SIX-HAIRPIN GLYCOSIDASE DOMAIN-CONTAINING PROTEIN"/>
    <property type="match status" value="1"/>
</dbReference>
<dbReference type="SUPFAM" id="SSF48208">
    <property type="entry name" value="Six-hairpin glycosidases"/>
    <property type="match status" value="1"/>
</dbReference>
<evidence type="ECO:0000313" key="3">
    <source>
        <dbReference type="Proteomes" id="UP000438182"/>
    </source>
</evidence>
<reference evidence="2 3" key="1">
    <citation type="submission" date="2019-12" db="EMBL/GenBank/DDBJ databases">
        <authorList>
            <person name="Kim Y.S."/>
        </authorList>
    </citation>
    <scope>NUCLEOTIDE SEQUENCE [LARGE SCALE GENOMIC DNA]</scope>
    <source>
        <strain evidence="2 3">MMS17-SY077</strain>
    </source>
</reference>
<comment type="caution">
    <text evidence="2">The sequence shown here is derived from an EMBL/GenBank/DDBJ whole genome shotgun (WGS) entry which is preliminary data.</text>
</comment>
<gene>
    <name evidence="2" type="ORF">GB864_01020</name>
</gene>
<sequence>MTTISGAPRGADRIRRWAGERSPQPYEDALVVSPPSDSSWVYGPGQYEAALLARIVSDGHAVNRHVDYPANFAPVAAAVRLAATATAGGVLELRVAGRVVAIEVDGAPLDLDPSEVAAGSIRAVLSAAGAVLCATIEAGDGTAPALAVAASAPVADWLGSLDDGASWQPAAVRPGGRDAPHLRPVGSVSLTAAWAGCDGTGAVRVFDVGAPLLGRPVLPAGPRPTIGTGESVEEALADPARQESRHEVEQLPDGKWTTVHELGFRYVAVRGADIEAVSVEASVAVVDRPGAFACSDETLTRIWAAASYTLRACTQGLVLDGIKRDRMPWAGDQALSILANAFALGLGGTAADGLVALGQPVDGYVNGIADYSLWWVISAEYRLRCFGDLGFAAREAEHLDAFVAELATHAGIDGVLRTSTQFGGFPGAGAGSVFLDWHLELDQGRDAVALQMLWLLALRSAAQVLEAVGRGDAAARWRVLADRTESTLRTRAWMSEEGRWSDYVDGRGRGRVGGYANFLAVLAGLHDGTPVPDGVVAAVLDATTGTPFMSAMRLRALAGAGRMAEMLGEIRSEWGRMLELGPGTFWEEAGTDEPLAMYGRPFGRSRCHAWASGPAAVLPEAVLGLRSLAPGWTRFEVRPELAELEWASAVVPVPTGDLVVVADAVSVRVEVPAGCVLVRDGREVPGPASVEWWLTADAEAAPIA</sequence>
<dbReference type="Pfam" id="PF17389">
    <property type="entry name" value="Bac_rhamnosid6H"/>
    <property type="match status" value="1"/>
</dbReference>
<dbReference type="Gene3D" id="1.50.10.10">
    <property type="match status" value="1"/>
</dbReference>
<dbReference type="Gene3D" id="2.60.420.10">
    <property type="entry name" value="Maltose phosphorylase, domain 3"/>
    <property type="match status" value="1"/>
</dbReference>
<name>A0A6I4NXA6_9MICO</name>
<protein>
    <submittedName>
        <fullName evidence="2">Family 78 glycoside hydrolase catalytic domain</fullName>
    </submittedName>
</protein>
<evidence type="ECO:0000259" key="1">
    <source>
        <dbReference type="Pfam" id="PF17389"/>
    </source>
</evidence>
<dbReference type="Proteomes" id="UP000438182">
    <property type="component" value="Unassembled WGS sequence"/>
</dbReference>
<dbReference type="InterPro" id="IPR012341">
    <property type="entry name" value="6hp_glycosidase-like_sf"/>
</dbReference>
<dbReference type="InterPro" id="IPR035396">
    <property type="entry name" value="Bac_rhamnosid6H"/>
</dbReference>
<dbReference type="EMBL" id="WSTA01000002">
    <property type="protein sequence ID" value="MWB97145.1"/>
    <property type="molecule type" value="Genomic_DNA"/>
</dbReference>